<keyword evidence="3" id="KW-1185">Reference proteome</keyword>
<evidence type="ECO:0008006" key="4">
    <source>
        <dbReference type="Google" id="ProtNLM"/>
    </source>
</evidence>
<feature type="region of interest" description="Disordered" evidence="1">
    <location>
        <begin position="1"/>
        <end position="27"/>
    </location>
</feature>
<name>A0A846N340_9PROT</name>
<dbReference type="RefSeq" id="WP_167084883.1">
    <property type="nucleotide sequence ID" value="NZ_BAAADC010000001.1"/>
</dbReference>
<sequence length="113" mass="11640">MNEVRLPAGDPVVAPDSGGGSTPHAARGQLLGLSCSNVEKAGDGVSVVLFPNNNDDPTGITGVLATDQNVEPGLVHVRVPDFPELSDHTLRVKAFYRDAGGAHVCDGGNVKIN</sequence>
<gene>
    <name evidence="2" type="ORF">FHS83_003696</name>
</gene>
<evidence type="ECO:0000313" key="2">
    <source>
        <dbReference type="EMBL" id="NIK90378.1"/>
    </source>
</evidence>
<proteinExistence type="predicted"/>
<dbReference type="EMBL" id="JAASRM010000001">
    <property type="protein sequence ID" value="NIK90378.1"/>
    <property type="molecule type" value="Genomic_DNA"/>
</dbReference>
<protein>
    <recommendedName>
        <fullName evidence="4">Secreted protein</fullName>
    </recommendedName>
</protein>
<evidence type="ECO:0000313" key="3">
    <source>
        <dbReference type="Proteomes" id="UP000570514"/>
    </source>
</evidence>
<dbReference type="AlphaFoldDB" id="A0A846N340"/>
<evidence type="ECO:0000256" key="1">
    <source>
        <dbReference type="SAM" id="MobiDB-lite"/>
    </source>
</evidence>
<dbReference type="Proteomes" id="UP000570514">
    <property type="component" value="Unassembled WGS sequence"/>
</dbReference>
<comment type="caution">
    <text evidence="2">The sequence shown here is derived from an EMBL/GenBank/DDBJ whole genome shotgun (WGS) entry which is preliminary data.</text>
</comment>
<accession>A0A846N340</accession>
<reference evidence="2 3" key="1">
    <citation type="submission" date="2020-03" db="EMBL/GenBank/DDBJ databases">
        <title>Genomic Encyclopedia of Type Strains, Phase IV (KMG-IV): sequencing the most valuable type-strain genomes for metagenomic binning, comparative biology and taxonomic classification.</title>
        <authorList>
            <person name="Goeker M."/>
        </authorList>
    </citation>
    <scope>NUCLEOTIDE SEQUENCE [LARGE SCALE GENOMIC DNA]</scope>
    <source>
        <strain evidence="2 3">DSM 19867</strain>
    </source>
</reference>
<organism evidence="2 3">
    <name type="scientific">Rhizomicrobium palustre</name>
    <dbReference type="NCBI Taxonomy" id="189966"/>
    <lineage>
        <taxon>Bacteria</taxon>
        <taxon>Pseudomonadati</taxon>
        <taxon>Pseudomonadota</taxon>
        <taxon>Alphaproteobacteria</taxon>
        <taxon>Micropepsales</taxon>
        <taxon>Micropepsaceae</taxon>
        <taxon>Rhizomicrobium</taxon>
    </lineage>
</organism>